<sequence>MNTKYNNKKAMTFVPFNRFLLKKGEGQRPSPFFKHNAPAVGGGIMFKSKACLLGFLQAEIFHGFYHHFHTFIRQCVVHGYAETS</sequence>
<name>A0A1M7HCW4_9BACT</name>
<dbReference type="Proteomes" id="UP000184420">
    <property type="component" value="Unassembled WGS sequence"/>
</dbReference>
<evidence type="ECO:0000313" key="2">
    <source>
        <dbReference type="Proteomes" id="UP000184420"/>
    </source>
</evidence>
<dbReference type="EMBL" id="FRBL01000007">
    <property type="protein sequence ID" value="SHM26288.1"/>
    <property type="molecule type" value="Genomic_DNA"/>
</dbReference>
<evidence type="ECO:0000313" key="1">
    <source>
        <dbReference type="EMBL" id="SHM26288.1"/>
    </source>
</evidence>
<keyword evidence="2" id="KW-1185">Reference proteome</keyword>
<organism evidence="1 2">
    <name type="scientific">Chitinophaga jiangningensis</name>
    <dbReference type="NCBI Taxonomy" id="1419482"/>
    <lineage>
        <taxon>Bacteria</taxon>
        <taxon>Pseudomonadati</taxon>
        <taxon>Bacteroidota</taxon>
        <taxon>Chitinophagia</taxon>
        <taxon>Chitinophagales</taxon>
        <taxon>Chitinophagaceae</taxon>
        <taxon>Chitinophaga</taxon>
    </lineage>
</organism>
<accession>A0A1M7HCW4</accession>
<proteinExistence type="predicted"/>
<dbReference type="AlphaFoldDB" id="A0A1M7HCW4"/>
<reference evidence="1 2" key="1">
    <citation type="submission" date="2016-11" db="EMBL/GenBank/DDBJ databases">
        <authorList>
            <person name="Jaros S."/>
            <person name="Januszkiewicz K."/>
            <person name="Wedrychowicz H."/>
        </authorList>
    </citation>
    <scope>NUCLEOTIDE SEQUENCE [LARGE SCALE GENOMIC DNA]</scope>
    <source>
        <strain evidence="1 2">DSM 27406</strain>
    </source>
</reference>
<protein>
    <submittedName>
        <fullName evidence="1">Uncharacterized protein</fullName>
    </submittedName>
</protein>
<dbReference type="STRING" id="1419482.SAMN05444266_107182"/>
<gene>
    <name evidence="1" type="ORF">SAMN05444266_107182</name>
</gene>